<evidence type="ECO:0000313" key="2">
    <source>
        <dbReference type="EMBL" id="NGN65306.1"/>
    </source>
</evidence>
<dbReference type="InterPro" id="IPR029068">
    <property type="entry name" value="Glyas_Bleomycin-R_OHBP_Dase"/>
</dbReference>
<dbReference type="SUPFAM" id="SSF54593">
    <property type="entry name" value="Glyoxalase/Bleomycin resistance protein/Dihydroxybiphenyl dioxygenase"/>
    <property type="match status" value="1"/>
</dbReference>
<evidence type="ECO:0000259" key="1">
    <source>
        <dbReference type="PROSITE" id="PS51819"/>
    </source>
</evidence>
<dbReference type="EMBL" id="JAAKZV010000058">
    <property type="protein sequence ID" value="NGN65306.1"/>
    <property type="molecule type" value="Genomic_DNA"/>
</dbReference>
<dbReference type="PROSITE" id="PS51819">
    <property type="entry name" value="VOC"/>
    <property type="match status" value="1"/>
</dbReference>
<dbReference type="Gene3D" id="3.10.180.10">
    <property type="entry name" value="2,3-Dihydroxybiphenyl 1,2-Dioxygenase, domain 1"/>
    <property type="match status" value="1"/>
</dbReference>
<dbReference type="InterPro" id="IPR052164">
    <property type="entry name" value="Anthracycline_SecMetBiosynth"/>
</dbReference>
<dbReference type="InterPro" id="IPR004360">
    <property type="entry name" value="Glyas_Fos-R_dOase_dom"/>
</dbReference>
<accession>A0A6G4U0S1</accession>
<protein>
    <recommendedName>
        <fullName evidence="1">VOC domain-containing protein</fullName>
    </recommendedName>
</protein>
<dbReference type="PANTHER" id="PTHR33993">
    <property type="entry name" value="GLYOXALASE-RELATED"/>
    <property type="match status" value="1"/>
</dbReference>
<comment type="caution">
    <text evidence="2">The sequence shown here is derived from an EMBL/GenBank/DDBJ whole genome shotgun (WGS) entry which is preliminary data.</text>
</comment>
<dbReference type="RefSeq" id="WP_165237611.1">
    <property type="nucleotide sequence ID" value="NZ_JAAKZV010000058.1"/>
</dbReference>
<organism evidence="2 3">
    <name type="scientific">Streptomyces coryli</name>
    <dbReference type="NCBI Taxonomy" id="1128680"/>
    <lineage>
        <taxon>Bacteria</taxon>
        <taxon>Bacillati</taxon>
        <taxon>Actinomycetota</taxon>
        <taxon>Actinomycetes</taxon>
        <taxon>Kitasatosporales</taxon>
        <taxon>Streptomycetaceae</taxon>
        <taxon>Streptomyces</taxon>
    </lineage>
</organism>
<name>A0A6G4U0S1_9ACTN</name>
<dbReference type="AlphaFoldDB" id="A0A6G4U0S1"/>
<dbReference type="Proteomes" id="UP000481583">
    <property type="component" value="Unassembled WGS sequence"/>
</dbReference>
<dbReference type="Pfam" id="PF00903">
    <property type="entry name" value="Glyoxalase"/>
    <property type="match status" value="1"/>
</dbReference>
<gene>
    <name evidence="2" type="ORF">G5C51_15535</name>
</gene>
<keyword evidence="3" id="KW-1185">Reference proteome</keyword>
<evidence type="ECO:0000313" key="3">
    <source>
        <dbReference type="Proteomes" id="UP000481583"/>
    </source>
</evidence>
<dbReference type="InterPro" id="IPR037523">
    <property type="entry name" value="VOC_core"/>
</dbReference>
<sequence>MSEIPANRVTWFQLPADDVQRAWRFYGDVFGWRQEDAYANEVRAGAINGEIAARDEALQEPRLVVRVDDIDKTIERITAAGGRLSVGRTEIPEIGMVYASFIDTEQNTVNIVGDL</sequence>
<feature type="domain" description="VOC" evidence="1">
    <location>
        <begin position="8"/>
        <end position="114"/>
    </location>
</feature>
<reference evidence="2 3" key="1">
    <citation type="submission" date="2020-02" db="EMBL/GenBank/DDBJ databases">
        <title>Whole-genome analyses of novel actinobacteria.</title>
        <authorList>
            <person name="Sahin N."/>
        </authorList>
    </citation>
    <scope>NUCLEOTIDE SEQUENCE [LARGE SCALE GENOMIC DNA]</scope>
    <source>
        <strain evidence="2 3">A7024</strain>
    </source>
</reference>
<proteinExistence type="predicted"/>